<organism evidence="3 4">
    <name type="scientific">Chlamydomonas schloesseri</name>
    <dbReference type="NCBI Taxonomy" id="2026947"/>
    <lineage>
        <taxon>Eukaryota</taxon>
        <taxon>Viridiplantae</taxon>
        <taxon>Chlorophyta</taxon>
        <taxon>core chlorophytes</taxon>
        <taxon>Chlorophyceae</taxon>
        <taxon>CS clade</taxon>
        <taxon>Chlamydomonadales</taxon>
        <taxon>Chlamydomonadaceae</taxon>
        <taxon>Chlamydomonas</taxon>
    </lineage>
</organism>
<keyword evidence="2" id="KW-0472">Membrane</keyword>
<evidence type="ECO:0000256" key="1">
    <source>
        <dbReference type="SAM" id="MobiDB-lite"/>
    </source>
</evidence>
<keyword evidence="4" id="KW-1185">Reference proteome</keyword>
<dbReference type="Proteomes" id="UP000613740">
    <property type="component" value="Unassembled WGS sequence"/>
</dbReference>
<evidence type="ECO:0000313" key="3">
    <source>
        <dbReference type="EMBL" id="KAG2447769.1"/>
    </source>
</evidence>
<reference evidence="3" key="1">
    <citation type="journal article" date="2020" name="bioRxiv">
        <title>Comparative genomics of Chlamydomonas.</title>
        <authorList>
            <person name="Craig R.J."/>
            <person name="Hasan A.R."/>
            <person name="Ness R.W."/>
            <person name="Keightley P.D."/>
        </authorList>
    </citation>
    <scope>NUCLEOTIDE SEQUENCE</scope>
    <source>
        <strain evidence="3">CCAP 11/173</strain>
    </source>
</reference>
<proteinExistence type="predicted"/>
<accession>A0A835WIA8</accession>
<feature type="region of interest" description="Disordered" evidence="1">
    <location>
        <begin position="122"/>
        <end position="145"/>
    </location>
</feature>
<evidence type="ECO:0000313" key="4">
    <source>
        <dbReference type="Proteomes" id="UP000613740"/>
    </source>
</evidence>
<dbReference type="AlphaFoldDB" id="A0A835WIA8"/>
<name>A0A835WIA8_9CHLO</name>
<keyword evidence="2" id="KW-0812">Transmembrane</keyword>
<keyword evidence="2" id="KW-1133">Transmembrane helix</keyword>
<protein>
    <submittedName>
        <fullName evidence="3">Uncharacterized protein</fullName>
    </submittedName>
</protein>
<evidence type="ECO:0000256" key="2">
    <source>
        <dbReference type="SAM" id="Phobius"/>
    </source>
</evidence>
<gene>
    <name evidence="3" type="ORF">HYH02_007226</name>
</gene>
<sequence>MAPRRASRAIAAASNLATSSAFATQHSAGLKLLGSVIFAAVAATALLSSLLFAIQEESKQRALQLQEESKQRALADLDDRRQREVNEERARVEMLERLLAISYHGDWARLRDKVNALKPTGTNDAGCNAHDTGAGTGASAGLAQP</sequence>
<comment type="caution">
    <text evidence="3">The sequence shown here is derived from an EMBL/GenBank/DDBJ whole genome shotgun (WGS) entry which is preliminary data.</text>
</comment>
<feature type="transmembrane region" description="Helical" evidence="2">
    <location>
        <begin position="33"/>
        <end position="54"/>
    </location>
</feature>
<dbReference type="EMBL" id="JAEHOD010000020">
    <property type="protein sequence ID" value="KAG2447769.1"/>
    <property type="molecule type" value="Genomic_DNA"/>
</dbReference>